<dbReference type="SMART" id="SM00344">
    <property type="entry name" value="HTH_ASNC"/>
    <property type="match status" value="1"/>
</dbReference>
<feature type="region of interest" description="Disordered" evidence="4">
    <location>
        <begin position="1"/>
        <end position="48"/>
    </location>
</feature>
<keyword evidence="2" id="KW-0238">DNA-binding</keyword>
<dbReference type="GO" id="GO:0005829">
    <property type="term" value="C:cytosol"/>
    <property type="evidence" value="ECO:0007669"/>
    <property type="project" value="TreeGrafter"/>
</dbReference>
<dbReference type="InterPro" id="IPR036388">
    <property type="entry name" value="WH-like_DNA-bd_sf"/>
</dbReference>
<dbReference type="Pfam" id="PF13412">
    <property type="entry name" value="HTH_24"/>
    <property type="match status" value="1"/>
</dbReference>
<evidence type="ECO:0000259" key="5">
    <source>
        <dbReference type="PROSITE" id="PS50956"/>
    </source>
</evidence>
<evidence type="ECO:0000313" key="7">
    <source>
        <dbReference type="Proteomes" id="UP000298003"/>
    </source>
</evidence>
<dbReference type="Gene3D" id="1.10.10.10">
    <property type="entry name" value="Winged helix-like DNA-binding domain superfamily/Winged helix DNA-binding domain"/>
    <property type="match status" value="1"/>
</dbReference>
<dbReference type="AlphaFoldDB" id="A0A4Y8R3W9"/>
<dbReference type="PANTHER" id="PTHR30154">
    <property type="entry name" value="LEUCINE-RESPONSIVE REGULATORY PROTEIN"/>
    <property type="match status" value="1"/>
</dbReference>
<dbReference type="PROSITE" id="PS50956">
    <property type="entry name" value="HTH_ASNC_2"/>
    <property type="match status" value="1"/>
</dbReference>
<dbReference type="PRINTS" id="PR00033">
    <property type="entry name" value="HTHASNC"/>
</dbReference>
<gene>
    <name evidence="6" type="ORF">E1O70_06125</name>
</gene>
<accession>A0A4Y8R3W9</accession>
<evidence type="ECO:0000256" key="3">
    <source>
        <dbReference type="ARBA" id="ARBA00023163"/>
    </source>
</evidence>
<evidence type="ECO:0000256" key="2">
    <source>
        <dbReference type="ARBA" id="ARBA00023125"/>
    </source>
</evidence>
<dbReference type="InterPro" id="IPR036390">
    <property type="entry name" value="WH_DNA-bd_sf"/>
</dbReference>
<dbReference type="EMBL" id="SOZH01000004">
    <property type="protein sequence ID" value="TFF12462.1"/>
    <property type="molecule type" value="Genomic_DNA"/>
</dbReference>
<protein>
    <submittedName>
        <fullName evidence="6">Lrp/AsnC family transcriptional regulator</fullName>
    </submittedName>
</protein>
<organism evidence="6 7">
    <name type="scientific">Cellulosimicrobium funkei</name>
    <dbReference type="NCBI Taxonomy" id="264251"/>
    <lineage>
        <taxon>Bacteria</taxon>
        <taxon>Bacillati</taxon>
        <taxon>Actinomycetota</taxon>
        <taxon>Actinomycetes</taxon>
        <taxon>Micrococcales</taxon>
        <taxon>Promicromonosporaceae</taxon>
        <taxon>Cellulosimicrobium</taxon>
    </lineage>
</organism>
<dbReference type="GO" id="GO:0043565">
    <property type="term" value="F:sequence-specific DNA binding"/>
    <property type="evidence" value="ECO:0007669"/>
    <property type="project" value="InterPro"/>
</dbReference>
<dbReference type="GO" id="GO:0043200">
    <property type="term" value="P:response to amino acid"/>
    <property type="evidence" value="ECO:0007669"/>
    <property type="project" value="TreeGrafter"/>
</dbReference>
<dbReference type="InterPro" id="IPR019888">
    <property type="entry name" value="Tscrpt_reg_AsnC-like"/>
</dbReference>
<sequence length="194" mass="20877">MVPHDSQRGGSFGVRQDVPKDHRPGLLPPPRRSPADQGRPTVPKDLRPSALDDVDRRILDVLATDARATNAAVAARVGIAASTCHARVRALVDRGVIRGFRADVDPAALGRGLEALIAIRLQAGARKGLEAFRDYLLTLPDVEGVFFVTGDRDFLLHVAVADSDALRDLVSRTLSVRPEVAGTSTTVIFEHARP</sequence>
<dbReference type="InterPro" id="IPR000485">
    <property type="entry name" value="AsnC-type_HTH_dom"/>
</dbReference>
<dbReference type="InterPro" id="IPR019887">
    <property type="entry name" value="Tscrpt_reg_AsnC/Lrp_C"/>
</dbReference>
<dbReference type="Proteomes" id="UP000298003">
    <property type="component" value="Unassembled WGS sequence"/>
</dbReference>
<keyword evidence="7" id="KW-1185">Reference proteome</keyword>
<dbReference type="PANTHER" id="PTHR30154:SF54">
    <property type="entry name" value="POSSIBLE TRANSCRIPTIONAL REGULATORY PROTEIN (PROBABLY LRP_ASNC-FAMILY)"/>
    <property type="match status" value="1"/>
</dbReference>
<comment type="caution">
    <text evidence="6">The sequence shown here is derived from an EMBL/GenBank/DDBJ whole genome shotgun (WGS) entry which is preliminary data.</text>
</comment>
<dbReference type="InterPro" id="IPR011008">
    <property type="entry name" value="Dimeric_a/b-barrel"/>
</dbReference>
<dbReference type="SUPFAM" id="SSF46785">
    <property type="entry name" value="Winged helix' DNA-binding domain"/>
    <property type="match status" value="1"/>
</dbReference>
<dbReference type="Pfam" id="PF01037">
    <property type="entry name" value="AsnC_trans_reg"/>
    <property type="match status" value="1"/>
</dbReference>
<name>A0A4Y8R3W9_9MICO</name>
<evidence type="ECO:0000313" key="6">
    <source>
        <dbReference type="EMBL" id="TFF12462.1"/>
    </source>
</evidence>
<dbReference type="SUPFAM" id="SSF54909">
    <property type="entry name" value="Dimeric alpha+beta barrel"/>
    <property type="match status" value="1"/>
</dbReference>
<reference evidence="6 7" key="1">
    <citation type="submission" date="2019-03" db="EMBL/GenBank/DDBJ databases">
        <title>Cellulosimicrobium funkei JCM14302 Assembly.</title>
        <authorList>
            <person name="Dou T."/>
        </authorList>
    </citation>
    <scope>NUCLEOTIDE SEQUENCE [LARGE SCALE GENOMIC DNA]</scope>
    <source>
        <strain evidence="6 7">JCM 14302</strain>
    </source>
</reference>
<evidence type="ECO:0000256" key="4">
    <source>
        <dbReference type="SAM" id="MobiDB-lite"/>
    </source>
</evidence>
<feature type="domain" description="HTH asnC-type" evidence="5">
    <location>
        <begin position="51"/>
        <end position="112"/>
    </location>
</feature>
<dbReference type="Gene3D" id="3.30.70.920">
    <property type="match status" value="1"/>
</dbReference>
<evidence type="ECO:0000256" key="1">
    <source>
        <dbReference type="ARBA" id="ARBA00023015"/>
    </source>
</evidence>
<proteinExistence type="predicted"/>
<keyword evidence="1" id="KW-0805">Transcription regulation</keyword>
<keyword evidence="3" id="KW-0804">Transcription</keyword>